<protein>
    <recommendedName>
        <fullName evidence="4">Antifreeze protein</fullName>
    </recommendedName>
</protein>
<sequence length="127" mass="13445">MCGAANHHSFSGPFPPPTGYPPAHAPPITRTQPMTPRSAAQFTRLWLDSALLMGEAAAVVSLRTFAMMQGGPKAKREADRMVTEKVAAGVELATTLASGRVRTPQGAARAAVRVAGKRVRANRKRLG</sequence>
<dbReference type="Proteomes" id="UP001156703">
    <property type="component" value="Unassembled WGS sequence"/>
</dbReference>
<organism evidence="2 3">
    <name type="scientific">Sphingomonas astaxanthinifaciens DSM 22298</name>
    <dbReference type="NCBI Taxonomy" id="1123267"/>
    <lineage>
        <taxon>Bacteria</taxon>
        <taxon>Pseudomonadati</taxon>
        <taxon>Pseudomonadota</taxon>
        <taxon>Alphaproteobacteria</taxon>
        <taxon>Sphingomonadales</taxon>
        <taxon>Sphingomonadaceae</taxon>
        <taxon>Sphingomonas</taxon>
    </lineage>
</organism>
<evidence type="ECO:0000313" key="3">
    <source>
        <dbReference type="Proteomes" id="UP001156703"/>
    </source>
</evidence>
<evidence type="ECO:0000313" key="2">
    <source>
        <dbReference type="EMBL" id="GLR46832.1"/>
    </source>
</evidence>
<proteinExistence type="predicted"/>
<feature type="region of interest" description="Disordered" evidence="1">
    <location>
        <begin position="1"/>
        <end position="37"/>
    </location>
</feature>
<evidence type="ECO:0008006" key="4">
    <source>
        <dbReference type="Google" id="ProtNLM"/>
    </source>
</evidence>
<evidence type="ECO:0000256" key="1">
    <source>
        <dbReference type="SAM" id="MobiDB-lite"/>
    </source>
</evidence>
<dbReference type="EMBL" id="BSOO01000003">
    <property type="protein sequence ID" value="GLR46832.1"/>
    <property type="molecule type" value="Genomic_DNA"/>
</dbReference>
<comment type="caution">
    <text evidence="2">The sequence shown here is derived from an EMBL/GenBank/DDBJ whole genome shotgun (WGS) entry which is preliminary data.</text>
</comment>
<keyword evidence="3" id="KW-1185">Reference proteome</keyword>
<gene>
    <name evidence="2" type="ORF">GCM10007925_05430</name>
</gene>
<accession>A0ABQ5Z495</accession>
<feature type="compositionally biased region" description="Pro residues" evidence="1">
    <location>
        <begin position="13"/>
        <end position="25"/>
    </location>
</feature>
<name>A0ABQ5Z495_9SPHN</name>
<reference evidence="3" key="1">
    <citation type="journal article" date="2019" name="Int. J. Syst. Evol. Microbiol.">
        <title>The Global Catalogue of Microorganisms (GCM) 10K type strain sequencing project: providing services to taxonomists for standard genome sequencing and annotation.</title>
        <authorList>
            <consortium name="The Broad Institute Genomics Platform"/>
            <consortium name="The Broad Institute Genome Sequencing Center for Infectious Disease"/>
            <person name="Wu L."/>
            <person name="Ma J."/>
        </authorList>
    </citation>
    <scope>NUCLEOTIDE SEQUENCE [LARGE SCALE GENOMIC DNA]</scope>
    <source>
        <strain evidence="3">NBRC 102146</strain>
    </source>
</reference>